<organism evidence="1">
    <name type="scientific">Compsopogon caeruleus</name>
    <dbReference type="NCBI Taxonomy" id="31354"/>
    <lineage>
        <taxon>Eukaryota</taxon>
        <taxon>Rhodophyta</taxon>
        <taxon>Compsopogonophyceae</taxon>
        <taxon>Compsopogonales</taxon>
        <taxon>Compsopogonaceae</taxon>
        <taxon>Compsopogon</taxon>
    </lineage>
</organism>
<name>A0A6T6C8R8_9RHOD</name>
<reference evidence="1" key="1">
    <citation type="submission" date="2021-01" db="EMBL/GenBank/DDBJ databases">
        <authorList>
            <person name="Corre E."/>
            <person name="Pelletier E."/>
            <person name="Niang G."/>
            <person name="Scheremetjew M."/>
            <person name="Finn R."/>
            <person name="Kale V."/>
            <person name="Holt S."/>
            <person name="Cochrane G."/>
            <person name="Meng A."/>
            <person name="Brown T."/>
            <person name="Cohen L."/>
        </authorList>
    </citation>
    <scope>NUCLEOTIDE SEQUENCE</scope>
    <source>
        <strain evidence="1">SAG 36.94</strain>
    </source>
</reference>
<evidence type="ECO:0000313" key="1">
    <source>
        <dbReference type="EMBL" id="CAD9233880.1"/>
    </source>
</evidence>
<proteinExistence type="predicted"/>
<evidence type="ECO:0000313" key="2">
    <source>
        <dbReference type="EMBL" id="CAD9233881.1"/>
    </source>
</evidence>
<dbReference type="AlphaFoldDB" id="A0A6T6C8R8"/>
<sequence length="103" mass="11526">MSGWWWLEKSLDEAMVILWERESNVGLLNGDDIVDVVLVIGLSRFGDIVHPFAVDDELVSVGARWEWDGDCPRVGLWVEVEWLGPVREGARDFGAGLRGCDSP</sequence>
<dbReference type="EMBL" id="HBGH01010757">
    <property type="protein sequence ID" value="CAD9233880.1"/>
    <property type="molecule type" value="Transcribed_RNA"/>
</dbReference>
<dbReference type="EMBL" id="HBGH01010758">
    <property type="protein sequence ID" value="CAD9233881.1"/>
    <property type="molecule type" value="Transcribed_RNA"/>
</dbReference>
<accession>A0A6T6C8R8</accession>
<protein>
    <submittedName>
        <fullName evidence="1">Uncharacterized protein</fullName>
    </submittedName>
</protein>
<gene>
    <name evidence="1" type="ORF">CCAE0312_LOCUS5967</name>
    <name evidence="2" type="ORF">CCAE0312_LOCUS5968</name>
</gene>